<feature type="domain" description="VOC" evidence="1">
    <location>
        <begin position="4"/>
        <end position="139"/>
    </location>
</feature>
<name>A0A2L0EKM0_SORCE</name>
<dbReference type="InterPro" id="IPR037523">
    <property type="entry name" value="VOC_core"/>
</dbReference>
<dbReference type="Pfam" id="PF00903">
    <property type="entry name" value="Glyoxalase"/>
    <property type="match status" value="1"/>
</dbReference>
<dbReference type="RefSeq" id="WP_104977739.1">
    <property type="nucleotide sequence ID" value="NZ_CP012673.1"/>
</dbReference>
<gene>
    <name evidence="2" type="ORF">SOCE26_012400</name>
</gene>
<protein>
    <submittedName>
        <fullName evidence="2">Glyoxalase</fullName>
    </submittedName>
</protein>
<dbReference type="OrthoDB" id="9795306at2"/>
<dbReference type="SUPFAM" id="SSF54593">
    <property type="entry name" value="Glyoxalase/Bleomycin resistance protein/Dihydroxybiphenyl dioxygenase"/>
    <property type="match status" value="1"/>
</dbReference>
<evidence type="ECO:0000313" key="3">
    <source>
        <dbReference type="Proteomes" id="UP000238348"/>
    </source>
</evidence>
<sequence length="145" mass="16158">MTKTIPGVVPMLAYQDGFAALEWLAAAFGFRERTRIMGLDGSLAHAEMEAGDGLIMLATPSPDYESPRRHREHCDRARKWASVPWIIDGVLVVVDDIDQHYERAKGAGATILSAPENGPPGRRYRAEDLEGHRWMFVEREKPGAT</sequence>
<reference evidence="2 3" key="1">
    <citation type="submission" date="2015-09" db="EMBL/GenBank/DDBJ databases">
        <title>Sorangium comparison.</title>
        <authorList>
            <person name="Zaburannyi N."/>
            <person name="Bunk B."/>
            <person name="Overmann J."/>
            <person name="Mueller R."/>
        </authorList>
    </citation>
    <scope>NUCLEOTIDE SEQUENCE [LARGE SCALE GENOMIC DNA]</scope>
    <source>
        <strain evidence="2 3">So ce26</strain>
    </source>
</reference>
<evidence type="ECO:0000259" key="1">
    <source>
        <dbReference type="PROSITE" id="PS51819"/>
    </source>
</evidence>
<dbReference type="AlphaFoldDB" id="A0A2L0EKM0"/>
<organism evidence="2 3">
    <name type="scientific">Sorangium cellulosum</name>
    <name type="common">Polyangium cellulosum</name>
    <dbReference type="NCBI Taxonomy" id="56"/>
    <lineage>
        <taxon>Bacteria</taxon>
        <taxon>Pseudomonadati</taxon>
        <taxon>Myxococcota</taxon>
        <taxon>Polyangia</taxon>
        <taxon>Polyangiales</taxon>
        <taxon>Polyangiaceae</taxon>
        <taxon>Sorangium</taxon>
    </lineage>
</organism>
<dbReference type="InterPro" id="IPR029068">
    <property type="entry name" value="Glyas_Bleomycin-R_OHBP_Dase"/>
</dbReference>
<dbReference type="EMBL" id="CP012673">
    <property type="protein sequence ID" value="AUX39845.1"/>
    <property type="molecule type" value="Genomic_DNA"/>
</dbReference>
<dbReference type="Proteomes" id="UP000238348">
    <property type="component" value="Chromosome"/>
</dbReference>
<dbReference type="PROSITE" id="PS51819">
    <property type="entry name" value="VOC"/>
    <property type="match status" value="1"/>
</dbReference>
<dbReference type="Gene3D" id="3.30.720.110">
    <property type="match status" value="1"/>
</dbReference>
<accession>A0A2L0EKM0</accession>
<dbReference type="InterPro" id="IPR004360">
    <property type="entry name" value="Glyas_Fos-R_dOase_dom"/>
</dbReference>
<proteinExistence type="predicted"/>
<evidence type="ECO:0000313" key="2">
    <source>
        <dbReference type="EMBL" id="AUX39845.1"/>
    </source>
</evidence>
<dbReference type="Gene3D" id="3.30.720.120">
    <property type="match status" value="1"/>
</dbReference>